<proteinExistence type="inferred from homology"/>
<dbReference type="AlphaFoldDB" id="A0A2N5Z9F5"/>
<comment type="subcellular location">
    <subcellularLocation>
        <location evidence="1">Cytoplasm</location>
    </subcellularLocation>
</comment>
<dbReference type="NCBIfam" id="TIGR03544">
    <property type="entry name" value="DivI1A_domain"/>
    <property type="match status" value="1"/>
</dbReference>
<evidence type="ECO:0000256" key="4">
    <source>
        <dbReference type="ARBA" id="ARBA00022618"/>
    </source>
</evidence>
<name>A0A2N5Z9F5_MUIH1</name>
<keyword evidence="6" id="KW-0131">Cell cycle</keyword>
<gene>
    <name evidence="8" type="ORF">C0601_13425</name>
</gene>
<keyword evidence="3" id="KW-0963">Cytoplasm</keyword>
<dbReference type="Gene3D" id="6.10.250.660">
    <property type="match status" value="1"/>
</dbReference>
<dbReference type="Gene3D" id="1.20.5.620">
    <property type="entry name" value="F1F0 ATP synthase subunit B, membrane domain"/>
    <property type="match status" value="1"/>
</dbReference>
<evidence type="ECO:0000256" key="2">
    <source>
        <dbReference type="ARBA" id="ARBA00009008"/>
    </source>
</evidence>
<dbReference type="Proteomes" id="UP000234857">
    <property type="component" value="Unassembled WGS sequence"/>
</dbReference>
<evidence type="ECO:0008006" key="10">
    <source>
        <dbReference type="Google" id="ProtNLM"/>
    </source>
</evidence>
<reference evidence="8 9" key="1">
    <citation type="submission" date="2017-11" db="EMBL/GenBank/DDBJ databases">
        <title>Genome-resolved metagenomics identifies genetic mobility, metabolic interactions, and unexpected diversity in perchlorate-reducing communities.</title>
        <authorList>
            <person name="Barnum T.P."/>
            <person name="Figueroa I.A."/>
            <person name="Carlstrom C.I."/>
            <person name="Lucas L.N."/>
            <person name="Engelbrektson A.L."/>
            <person name="Coates J.D."/>
        </authorList>
    </citation>
    <scope>NUCLEOTIDE SEQUENCE [LARGE SCALE GENOMIC DNA]</scope>
    <source>
        <strain evidence="8">BM706</strain>
    </source>
</reference>
<evidence type="ECO:0000256" key="3">
    <source>
        <dbReference type="ARBA" id="ARBA00022490"/>
    </source>
</evidence>
<comment type="similarity">
    <text evidence="2">Belongs to the DivIVA family.</text>
</comment>
<evidence type="ECO:0000256" key="7">
    <source>
        <dbReference type="SAM" id="MobiDB-lite"/>
    </source>
</evidence>
<accession>A0A2N5Z9F5</accession>
<sequence>MGRVQVRITPLDIKKRVFNKAFRGYNIEEVEEFIDRIAAEYERLYTDHRKFTKEIAKLEEEVKEFSQMEKSLKQALLSAQKTSSSLTTNAEREAQIIIKEAELNAEKIVDEAKSEAKDLLKHIKVLNQKKKMIKLDLKSLLESYMESLDLNEGEVQKVEKKQPLIKRKKNESKSDQGKQG</sequence>
<dbReference type="GO" id="GO:0051301">
    <property type="term" value="P:cell division"/>
    <property type="evidence" value="ECO:0007669"/>
    <property type="project" value="UniProtKB-KW"/>
</dbReference>
<dbReference type="Pfam" id="PF05103">
    <property type="entry name" value="DivIVA"/>
    <property type="match status" value="1"/>
</dbReference>
<evidence type="ECO:0000313" key="9">
    <source>
        <dbReference type="Proteomes" id="UP000234857"/>
    </source>
</evidence>
<comment type="caution">
    <text evidence="8">The sequence shown here is derived from an EMBL/GenBank/DDBJ whole genome shotgun (WGS) entry which is preliminary data.</text>
</comment>
<organism evidence="8 9">
    <name type="scientific">Muiribacterium halophilum</name>
    <dbReference type="NCBI Taxonomy" id="2053465"/>
    <lineage>
        <taxon>Bacteria</taxon>
        <taxon>Candidatus Muiribacteriota</taxon>
        <taxon>Candidatus Muiribacteriia</taxon>
        <taxon>Candidatus Muiribacteriales</taxon>
        <taxon>Candidatus Muiribacteriaceae</taxon>
        <taxon>Candidatus Muiribacterium</taxon>
    </lineage>
</organism>
<dbReference type="PANTHER" id="PTHR35794">
    <property type="entry name" value="CELL DIVISION PROTEIN DIVIVA"/>
    <property type="match status" value="1"/>
</dbReference>
<dbReference type="InterPro" id="IPR019933">
    <property type="entry name" value="DivIVA_domain"/>
</dbReference>
<keyword evidence="4" id="KW-0132">Cell division</keyword>
<dbReference type="PANTHER" id="PTHR35794:SF2">
    <property type="entry name" value="CELL DIVISION PROTEIN DIVIVA"/>
    <property type="match status" value="1"/>
</dbReference>
<evidence type="ECO:0000256" key="6">
    <source>
        <dbReference type="ARBA" id="ARBA00023306"/>
    </source>
</evidence>
<evidence type="ECO:0000256" key="1">
    <source>
        <dbReference type="ARBA" id="ARBA00004496"/>
    </source>
</evidence>
<evidence type="ECO:0000313" key="8">
    <source>
        <dbReference type="EMBL" id="PLX15311.1"/>
    </source>
</evidence>
<keyword evidence="5" id="KW-0175">Coiled coil</keyword>
<dbReference type="EMBL" id="PKTG01000142">
    <property type="protein sequence ID" value="PLX15311.1"/>
    <property type="molecule type" value="Genomic_DNA"/>
</dbReference>
<feature type="compositionally biased region" description="Basic and acidic residues" evidence="7">
    <location>
        <begin position="171"/>
        <end position="180"/>
    </location>
</feature>
<evidence type="ECO:0000256" key="5">
    <source>
        <dbReference type="ARBA" id="ARBA00023054"/>
    </source>
</evidence>
<dbReference type="GO" id="GO:0005737">
    <property type="term" value="C:cytoplasm"/>
    <property type="evidence" value="ECO:0007669"/>
    <property type="project" value="UniProtKB-SubCell"/>
</dbReference>
<dbReference type="InterPro" id="IPR007793">
    <property type="entry name" value="DivIVA_fam"/>
</dbReference>
<feature type="region of interest" description="Disordered" evidence="7">
    <location>
        <begin position="155"/>
        <end position="180"/>
    </location>
</feature>
<protein>
    <recommendedName>
        <fullName evidence="10">Septum formation initiator</fullName>
    </recommendedName>
</protein>